<name>A0A841IQY2_9ACTN</name>
<comment type="caution">
    <text evidence="1">The sequence shown here is derived from an EMBL/GenBank/DDBJ whole genome shotgun (WGS) entry which is preliminary data.</text>
</comment>
<dbReference type="EMBL" id="JACHJO010000008">
    <property type="protein sequence ID" value="MBB6121073.1"/>
    <property type="molecule type" value="Genomic_DNA"/>
</dbReference>
<dbReference type="Proteomes" id="UP000536604">
    <property type="component" value="Unassembled WGS sequence"/>
</dbReference>
<proteinExistence type="predicted"/>
<dbReference type="AlphaFoldDB" id="A0A841IQY2"/>
<protein>
    <submittedName>
        <fullName evidence="1">Uncharacterized protein</fullName>
    </submittedName>
</protein>
<accession>A0A841IQY2</accession>
<gene>
    <name evidence="1" type="ORF">FHS13_003034</name>
</gene>
<sequence length="91" mass="10170">MTKPPKIGSRETQTKRVTIETLRNFLADTVISVDTGKKLQAKVSGGWRILAGTEYFCRIRSSVSTLRNQGLTVLDKLTELFARNAWIPSTT</sequence>
<organism evidence="1 2">
    <name type="scientific">Nocardiopsis algeriensis</name>
    <dbReference type="NCBI Taxonomy" id="1478215"/>
    <lineage>
        <taxon>Bacteria</taxon>
        <taxon>Bacillati</taxon>
        <taxon>Actinomycetota</taxon>
        <taxon>Actinomycetes</taxon>
        <taxon>Streptosporangiales</taxon>
        <taxon>Nocardiopsidaceae</taxon>
        <taxon>Nocardiopsis</taxon>
    </lineage>
</organism>
<reference evidence="1 2" key="1">
    <citation type="submission" date="2020-08" db="EMBL/GenBank/DDBJ databases">
        <title>Genomic Encyclopedia of Type Strains, Phase III (KMG-III): the genomes of soil and plant-associated and newly described type strains.</title>
        <authorList>
            <person name="Whitman W."/>
        </authorList>
    </citation>
    <scope>NUCLEOTIDE SEQUENCE [LARGE SCALE GENOMIC DNA]</scope>
    <source>
        <strain evidence="1 2">CECT 8712</strain>
    </source>
</reference>
<keyword evidence="2" id="KW-1185">Reference proteome</keyword>
<evidence type="ECO:0000313" key="1">
    <source>
        <dbReference type="EMBL" id="MBB6121073.1"/>
    </source>
</evidence>
<evidence type="ECO:0000313" key="2">
    <source>
        <dbReference type="Proteomes" id="UP000536604"/>
    </source>
</evidence>